<reference evidence="1" key="1">
    <citation type="submission" date="2020-07" db="EMBL/GenBank/DDBJ databases">
        <title>Multicomponent nature underlies the extraordinary mechanical properties of spider dragline silk.</title>
        <authorList>
            <person name="Kono N."/>
            <person name="Nakamura H."/>
            <person name="Mori M."/>
            <person name="Yoshida Y."/>
            <person name="Ohtoshi R."/>
            <person name="Malay A.D."/>
            <person name="Moran D.A.P."/>
            <person name="Tomita M."/>
            <person name="Numata K."/>
            <person name="Arakawa K."/>
        </authorList>
    </citation>
    <scope>NUCLEOTIDE SEQUENCE</scope>
</reference>
<dbReference type="AlphaFoldDB" id="A0A8X6LN83"/>
<dbReference type="EMBL" id="BMAO01036989">
    <property type="protein sequence ID" value="GFR14547.1"/>
    <property type="molecule type" value="Genomic_DNA"/>
</dbReference>
<protein>
    <submittedName>
        <fullName evidence="1">Uncharacterized protein</fullName>
    </submittedName>
</protein>
<keyword evidence="2" id="KW-1185">Reference proteome</keyword>
<proteinExistence type="predicted"/>
<evidence type="ECO:0000313" key="1">
    <source>
        <dbReference type="EMBL" id="GFR14547.1"/>
    </source>
</evidence>
<accession>A0A8X6LN83</accession>
<name>A0A8X6LN83_TRICU</name>
<evidence type="ECO:0000313" key="2">
    <source>
        <dbReference type="Proteomes" id="UP000887116"/>
    </source>
</evidence>
<organism evidence="1 2">
    <name type="scientific">Trichonephila clavata</name>
    <name type="common">Joro spider</name>
    <name type="synonym">Nephila clavata</name>
    <dbReference type="NCBI Taxonomy" id="2740835"/>
    <lineage>
        <taxon>Eukaryota</taxon>
        <taxon>Metazoa</taxon>
        <taxon>Ecdysozoa</taxon>
        <taxon>Arthropoda</taxon>
        <taxon>Chelicerata</taxon>
        <taxon>Arachnida</taxon>
        <taxon>Araneae</taxon>
        <taxon>Araneomorphae</taxon>
        <taxon>Entelegynae</taxon>
        <taxon>Araneoidea</taxon>
        <taxon>Nephilidae</taxon>
        <taxon>Trichonephila</taxon>
    </lineage>
</organism>
<dbReference type="Proteomes" id="UP000887116">
    <property type="component" value="Unassembled WGS sequence"/>
</dbReference>
<comment type="caution">
    <text evidence="1">The sequence shown here is derived from an EMBL/GenBank/DDBJ whole genome shotgun (WGS) entry which is preliminary data.</text>
</comment>
<sequence>MAKCNAQSIPNDTTRIHIKSCMSIKTCEFDWEIEYISRLLPHQKLKGADFVVSNFTGYIGFRKSVKHPSTTDWGNYKKGYYVYLVIGNTTDKEMFLEYDVSILNGNNKKVDSCKSNEIFVITSNSEREVPIITTFLNTPNYFREIDGDKYIIKGVLKMHDDIHTVAYAQEKETSPICI</sequence>
<gene>
    <name evidence="1" type="ORF">TNCT_504271</name>
</gene>